<dbReference type="OrthoDB" id="1828604at2"/>
<keyword evidence="1" id="KW-0812">Transmembrane</keyword>
<gene>
    <name evidence="2" type="ORF">SAMN05660462_01264</name>
</gene>
<name>A0A1H3NUC0_9FIRM</name>
<evidence type="ECO:0000313" key="2">
    <source>
        <dbReference type="EMBL" id="SDY92536.1"/>
    </source>
</evidence>
<feature type="transmembrane region" description="Helical" evidence="1">
    <location>
        <begin position="12"/>
        <end position="31"/>
    </location>
</feature>
<accession>A0A1H3NUC0</accession>
<dbReference type="STRING" id="415015.SAMN05660462_01264"/>
<evidence type="ECO:0000313" key="3">
    <source>
        <dbReference type="Proteomes" id="UP000198625"/>
    </source>
</evidence>
<protein>
    <submittedName>
        <fullName evidence="2">Uncharacterized protein</fullName>
    </submittedName>
</protein>
<keyword evidence="3" id="KW-1185">Reference proteome</keyword>
<dbReference type="EMBL" id="FNQE01000011">
    <property type="protein sequence ID" value="SDY92536.1"/>
    <property type="molecule type" value="Genomic_DNA"/>
</dbReference>
<dbReference type="AlphaFoldDB" id="A0A1H3NUC0"/>
<sequence>MDSKRNKTIWGISLLIVGIATIINSFSSLLGIELPDILVRLMGIIMIFAIPLLVYSSIKTLINSKNAFIVCICKGLI</sequence>
<feature type="transmembrane region" description="Helical" evidence="1">
    <location>
        <begin position="37"/>
        <end position="55"/>
    </location>
</feature>
<keyword evidence="1" id="KW-1133">Transmembrane helix</keyword>
<reference evidence="2 3" key="1">
    <citation type="submission" date="2016-10" db="EMBL/GenBank/DDBJ databases">
        <authorList>
            <person name="de Groot N.N."/>
        </authorList>
    </citation>
    <scope>NUCLEOTIDE SEQUENCE [LARGE SCALE GENOMIC DNA]</scope>
    <source>
        <strain evidence="2 3">DSM 21650</strain>
    </source>
</reference>
<dbReference type="RefSeq" id="WP_091728743.1">
    <property type="nucleotide sequence ID" value="NZ_FNQE01000011.1"/>
</dbReference>
<organism evidence="2 3">
    <name type="scientific">Proteiniborus ethanoligenes</name>
    <dbReference type="NCBI Taxonomy" id="415015"/>
    <lineage>
        <taxon>Bacteria</taxon>
        <taxon>Bacillati</taxon>
        <taxon>Bacillota</taxon>
        <taxon>Clostridia</taxon>
        <taxon>Eubacteriales</taxon>
        <taxon>Proteiniborus</taxon>
    </lineage>
</organism>
<evidence type="ECO:0000256" key="1">
    <source>
        <dbReference type="SAM" id="Phobius"/>
    </source>
</evidence>
<proteinExistence type="predicted"/>
<dbReference type="Proteomes" id="UP000198625">
    <property type="component" value="Unassembled WGS sequence"/>
</dbReference>
<keyword evidence="1" id="KW-0472">Membrane</keyword>